<keyword evidence="4" id="KW-1185">Reference proteome</keyword>
<sequence>MKSGIRSGALVPAAVIAVILAGCANSSSEKAATSPTALTPPDSPVPTSATTSIVMEIGGQNIAGELDGSATAASLIAQLPLNLTFRDYGDQEKIADLPAALDLTGAPAESDAQPSMIGYYAPDQRLILYYDHVASFPGIIPIGSYDDTDAIKNQTAEFSVTIRQAS</sequence>
<dbReference type="InterPro" id="IPR041183">
    <property type="entry name" value="Cyclophilin-like"/>
</dbReference>
<dbReference type="EMBL" id="QEFB01000001">
    <property type="protein sequence ID" value="PWC08332.1"/>
    <property type="molecule type" value="Genomic_DNA"/>
</dbReference>
<evidence type="ECO:0000259" key="2">
    <source>
        <dbReference type="Pfam" id="PF18050"/>
    </source>
</evidence>
<keyword evidence="1" id="KW-0732">Signal</keyword>
<dbReference type="PROSITE" id="PS51257">
    <property type="entry name" value="PROKAR_LIPOPROTEIN"/>
    <property type="match status" value="1"/>
</dbReference>
<feature type="domain" description="Cyclophilin-like" evidence="2">
    <location>
        <begin position="55"/>
        <end position="163"/>
    </location>
</feature>
<dbReference type="Gene3D" id="2.40.100.20">
    <property type="match status" value="1"/>
</dbReference>
<gene>
    <name evidence="3" type="ORF">DF223_03045</name>
</gene>
<proteinExistence type="predicted"/>
<protein>
    <recommendedName>
        <fullName evidence="2">Cyclophilin-like domain-containing protein</fullName>
    </recommendedName>
</protein>
<feature type="chain" id="PRO_5015465184" description="Cyclophilin-like domain-containing protein" evidence="1">
    <location>
        <begin position="32"/>
        <end position="166"/>
    </location>
</feature>
<dbReference type="InterPro" id="IPR029000">
    <property type="entry name" value="Cyclophilin-like_dom_sf"/>
</dbReference>
<dbReference type="Pfam" id="PF18050">
    <property type="entry name" value="Cyclophil_like2"/>
    <property type="match status" value="1"/>
</dbReference>
<accession>A0A2U1THG9</accession>
<feature type="signal peptide" evidence="1">
    <location>
        <begin position="1"/>
        <end position="31"/>
    </location>
</feature>
<name>A0A2U1THG9_9MICO</name>
<reference evidence="4" key="1">
    <citation type="submission" date="2018-04" db="EMBL/GenBank/DDBJ databases">
        <authorList>
            <person name="Liu S."/>
            <person name="Wang Z."/>
            <person name="Li J."/>
        </authorList>
    </citation>
    <scope>NUCLEOTIDE SEQUENCE [LARGE SCALE GENOMIC DNA]</scope>
    <source>
        <strain evidence="4">622</strain>
    </source>
</reference>
<dbReference type="AlphaFoldDB" id="A0A2U1THG9"/>
<evidence type="ECO:0000313" key="3">
    <source>
        <dbReference type="EMBL" id="PWC08332.1"/>
    </source>
</evidence>
<dbReference type="Proteomes" id="UP000244962">
    <property type="component" value="Unassembled WGS sequence"/>
</dbReference>
<organism evidence="3 4">
    <name type="scientific">Mycetocola zhujimingii</name>
    <dbReference type="NCBI Taxonomy" id="2079792"/>
    <lineage>
        <taxon>Bacteria</taxon>
        <taxon>Bacillati</taxon>
        <taxon>Actinomycetota</taxon>
        <taxon>Actinomycetes</taxon>
        <taxon>Micrococcales</taxon>
        <taxon>Microbacteriaceae</taxon>
        <taxon>Mycetocola</taxon>
    </lineage>
</organism>
<dbReference type="RefSeq" id="WP_108962116.1">
    <property type="nucleotide sequence ID" value="NZ_QEFB01000001.1"/>
</dbReference>
<evidence type="ECO:0000256" key="1">
    <source>
        <dbReference type="SAM" id="SignalP"/>
    </source>
</evidence>
<comment type="caution">
    <text evidence="3">The sequence shown here is derived from an EMBL/GenBank/DDBJ whole genome shotgun (WGS) entry which is preliminary data.</text>
</comment>
<evidence type="ECO:0000313" key="4">
    <source>
        <dbReference type="Proteomes" id="UP000244962"/>
    </source>
</evidence>
<dbReference type="SUPFAM" id="SSF50891">
    <property type="entry name" value="Cyclophilin-like"/>
    <property type="match status" value="1"/>
</dbReference>